<dbReference type="EMBL" id="JAPDOD010000034">
    <property type="protein sequence ID" value="MDA0164442.1"/>
    <property type="molecule type" value="Genomic_DNA"/>
</dbReference>
<evidence type="ECO:0000259" key="4">
    <source>
        <dbReference type="PROSITE" id="PS50043"/>
    </source>
</evidence>
<dbReference type="SUPFAM" id="SSF52540">
    <property type="entry name" value="P-loop containing nucleoside triphosphate hydrolases"/>
    <property type="match status" value="1"/>
</dbReference>
<evidence type="ECO:0000256" key="2">
    <source>
        <dbReference type="ARBA" id="ARBA00022840"/>
    </source>
</evidence>
<dbReference type="Pfam" id="PF13191">
    <property type="entry name" value="AAA_16"/>
    <property type="match status" value="1"/>
</dbReference>
<dbReference type="InterPro" id="IPR000792">
    <property type="entry name" value="Tscrpt_reg_LuxR_C"/>
</dbReference>
<dbReference type="PANTHER" id="PTHR16305:SF35">
    <property type="entry name" value="TRANSCRIPTIONAL ACTIVATOR DOMAIN"/>
    <property type="match status" value="1"/>
</dbReference>
<dbReference type="GO" id="GO:0004016">
    <property type="term" value="F:adenylate cyclase activity"/>
    <property type="evidence" value="ECO:0007669"/>
    <property type="project" value="TreeGrafter"/>
</dbReference>
<dbReference type="SMART" id="SM00421">
    <property type="entry name" value="HTH_LUXR"/>
    <property type="match status" value="1"/>
</dbReference>
<dbReference type="RefSeq" id="WP_270043695.1">
    <property type="nucleotide sequence ID" value="NZ_JAPDOD010000034.1"/>
</dbReference>
<dbReference type="SUPFAM" id="SSF46894">
    <property type="entry name" value="C-terminal effector domain of the bipartite response regulators"/>
    <property type="match status" value="1"/>
</dbReference>
<evidence type="ECO:0000256" key="1">
    <source>
        <dbReference type="ARBA" id="ARBA00022741"/>
    </source>
</evidence>
<feature type="domain" description="HTH luxR-type" evidence="4">
    <location>
        <begin position="845"/>
        <end position="902"/>
    </location>
</feature>
<dbReference type="GO" id="GO:0005737">
    <property type="term" value="C:cytoplasm"/>
    <property type="evidence" value="ECO:0007669"/>
    <property type="project" value="TreeGrafter"/>
</dbReference>
<organism evidence="5 6">
    <name type="scientific">Solirubrobacter ginsenosidimutans</name>
    <dbReference type="NCBI Taxonomy" id="490573"/>
    <lineage>
        <taxon>Bacteria</taxon>
        <taxon>Bacillati</taxon>
        <taxon>Actinomycetota</taxon>
        <taxon>Thermoleophilia</taxon>
        <taxon>Solirubrobacterales</taxon>
        <taxon>Solirubrobacteraceae</taxon>
        <taxon>Solirubrobacter</taxon>
    </lineage>
</organism>
<dbReference type="Pfam" id="PF00196">
    <property type="entry name" value="GerE"/>
    <property type="match status" value="1"/>
</dbReference>
<proteinExistence type="predicted"/>
<evidence type="ECO:0000313" key="5">
    <source>
        <dbReference type="EMBL" id="MDA0164442.1"/>
    </source>
</evidence>
<protein>
    <submittedName>
        <fullName evidence="5">AAA family ATPase</fullName>
    </submittedName>
</protein>
<name>A0A9X3MXN7_9ACTN</name>
<dbReference type="Gene3D" id="1.10.10.10">
    <property type="entry name" value="Winged helix-like DNA-binding domain superfamily/Winged helix DNA-binding domain"/>
    <property type="match status" value="1"/>
</dbReference>
<feature type="region of interest" description="Disordered" evidence="3">
    <location>
        <begin position="335"/>
        <end position="358"/>
    </location>
</feature>
<dbReference type="InterPro" id="IPR027417">
    <property type="entry name" value="P-loop_NTPase"/>
</dbReference>
<dbReference type="PANTHER" id="PTHR16305">
    <property type="entry name" value="TESTICULAR SOLUBLE ADENYLYL CYCLASE"/>
    <property type="match status" value="1"/>
</dbReference>
<evidence type="ECO:0000256" key="3">
    <source>
        <dbReference type="SAM" id="MobiDB-lite"/>
    </source>
</evidence>
<dbReference type="Proteomes" id="UP001149140">
    <property type="component" value="Unassembled WGS sequence"/>
</dbReference>
<accession>A0A9X3MXN7</accession>
<dbReference type="InterPro" id="IPR041664">
    <property type="entry name" value="AAA_16"/>
</dbReference>
<dbReference type="SUPFAM" id="SSF48452">
    <property type="entry name" value="TPR-like"/>
    <property type="match status" value="1"/>
</dbReference>
<dbReference type="InterPro" id="IPR016032">
    <property type="entry name" value="Sig_transdc_resp-reg_C-effctor"/>
</dbReference>
<dbReference type="InterPro" id="IPR036388">
    <property type="entry name" value="WH-like_DNA-bd_sf"/>
</dbReference>
<dbReference type="GO" id="GO:0003677">
    <property type="term" value="F:DNA binding"/>
    <property type="evidence" value="ECO:0007669"/>
    <property type="project" value="InterPro"/>
</dbReference>
<dbReference type="PRINTS" id="PR00038">
    <property type="entry name" value="HTHLUXR"/>
</dbReference>
<evidence type="ECO:0000313" key="6">
    <source>
        <dbReference type="Proteomes" id="UP001149140"/>
    </source>
</evidence>
<dbReference type="InterPro" id="IPR011990">
    <property type="entry name" value="TPR-like_helical_dom_sf"/>
</dbReference>
<dbReference type="PROSITE" id="PS00622">
    <property type="entry name" value="HTH_LUXR_1"/>
    <property type="match status" value="1"/>
</dbReference>
<keyword evidence="2" id="KW-0067">ATP-binding</keyword>
<comment type="caution">
    <text evidence="5">The sequence shown here is derived from an EMBL/GenBank/DDBJ whole genome shotgun (WGS) entry which is preliminary data.</text>
</comment>
<gene>
    <name evidence="5" type="ORF">OM076_29500</name>
</gene>
<sequence length="902" mass="96587">MLIGRSREREALGGVLDAVRAGRSATLVLRGEPGVGKTALLDDLLARADGMRMLRATGVQSEMELAFAGLHQVCAPLLTHLDRLPEAQRRPLEIAFGLSTGSAPDRFVIGLGVLGLLVEAAEEQPLLLVVDDAQWLDRGSADALTFVARRLLAESVALVFATRSSAELLHGLPELVLEGLINGDARALLQQALPGPLDRAVLDRIVVETRGNPLALLELPRGLTPAELAGGFSAPDAIRLSRRIEESFLRRLQPLPDETRRLLVIAAAEPLGDPSLVRRAAERVGIDPDAMRPAADADLVELGSRLRFRHPLVRSAIYRAATLQERLAAHAALAAETDAERDPDRRAWHRAQASPGPDEAVAAELERSAGRAQARGGLAAGAAFLERAARLTPGPGRRARRAIEAAAAYTQAGAFDRAEDLVAIAHTGSLNQTQLAKLDTLLAQVAFAANRGADGARLLFAAAERLVAVDPELARQTYLAALSAAMFTGRLASDVSGVEIANALLAAPAPSGDSHAGELLANGLALLFTAGYASALPVLSRAVHGFRDEAALPAEQLHLLWLASAMASLLFDDESWQALSARFVGRAREFGALGELPVALETRIFTHLFAGELGTASALLDELAAVTNAIGSRHTPYGALGLAAWQGREDEVERLRDDAMDDIVARGEGIGVTVSYWASALCLNGLGRYASARTAAERASAFEPERSASTRAWALVELVEAAARSGETEQAARALEQFSELAQASDTNWARGLQARSRALLADDGNAEALYQEAIERLGRTSVRLELARAHLLYGEWLRRHRRRIDARTHLQAASRIFADAGAEAFLERARGELLATGETLRRRTVETRDRLTPQEAQIARRARAGQTSAEIGAELFLSHRTVDWHLRSVIAKLGLGSRRAA</sequence>
<reference evidence="5" key="1">
    <citation type="submission" date="2022-10" db="EMBL/GenBank/DDBJ databases">
        <title>The WGS of Solirubrobacter ginsenosidimutans DSM 21036.</title>
        <authorList>
            <person name="Jiang Z."/>
        </authorList>
    </citation>
    <scope>NUCLEOTIDE SEQUENCE</scope>
    <source>
        <strain evidence="5">DSM 21036</strain>
    </source>
</reference>
<dbReference type="PROSITE" id="PS50043">
    <property type="entry name" value="HTH_LUXR_2"/>
    <property type="match status" value="1"/>
</dbReference>
<dbReference type="GO" id="GO:0006355">
    <property type="term" value="P:regulation of DNA-templated transcription"/>
    <property type="evidence" value="ECO:0007669"/>
    <property type="project" value="InterPro"/>
</dbReference>
<keyword evidence="6" id="KW-1185">Reference proteome</keyword>
<dbReference type="AlphaFoldDB" id="A0A9X3MXN7"/>
<keyword evidence="1" id="KW-0547">Nucleotide-binding</keyword>
<dbReference type="Gene3D" id="3.40.50.300">
    <property type="entry name" value="P-loop containing nucleotide triphosphate hydrolases"/>
    <property type="match status" value="1"/>
</dbReference>
<dbReference type="CDD" id="cd06170">
    <property type="entry name" value="LuxR_C_like"/>
    <property type="match status" value="1"/>
</dbReference>
<dbReference type="GO" id="GO:0005524">
    <property type="term" value="F:ATP binding"/>
    <property type="evidence" value="ECO:0007669"/>
    <property type="project" value="UniProtKB-KW"/>
</dbReference>